<comment type="caution">
    <text evidence="5">The sequence shown here is derived from an EMBL/GenBank/DDBJ whole genome shotgun (WGS) entry which is preliminary data.</text>
</comment>
<dbReference type="CDD" id="cd07377">
    <property type="entry name" value="WHTH_GntR"/>
    <property type="match status" value="1"/>
</dbReference>
<dbReference type="OrthoDB" id="162505at2"/>
<dbReference type="EMBL" id="QGQD01000057">
    <property type="protein sequence ID" value="TLD00203.1"/>
    <property type="molecule type" value="Genomic_DNA"/>
</dbReference>
<keyword evidence="2" id="KW-0238">DNA-binding</keyword>
<dbReference type="Gene3D" id="1.10.10.10">
    <property type="entry name" value="Winged helix-like DNA-binding domain superfamily/Winged helix DNA-binding domain"/>
    <property type="match status" value="1"/>
</dbReference>
<evidence type="ECO:0000313" key="6">
    <source>
        <dbReference type="Proteomes" id="UP000306509"/>
    </source>
</evidence>
<dbReference type="SUPFAM" id="SSF46785">
    <property type="entry name" value="Winged helix' DNA-binding domain"/>
    <property type="match status" value="1"/>
</dbReference>
<dbReference type="InterPro" id="IPR036388">
    <property type="entry name" value="WH-like_DNA-bd_sf"/>
</dbReference>
<keyword evidence="3" id="KW-0804">Transcription</keyword>
<evidence type="ECO:0000256" key="1">
    <source>
        <dbReference type="ARBA" id="ARBA00023015"/>
    </source>
</evidence>
<dbReference type="PROSITE" id="PS50949">
    <property type="entry name" value="HTH_GNTR"/>
    <property type="match status" value="1"/>
</dbReference>
<dbReference type="SMART" id="SM00345">
    <property type="entry name" value="HTH_GNTR"/>
    <property type="match status" value="1"/>
</dbReference>
<evidence type="ECO:0000256" key="3">
    <source>
        <dbReference type="ARBA" id="ARBA00023163"/>
    </source>
</evidence>
<keyword evidence="1" id="KW-0805">Transcription regulation</keyword>
<name>A0A4U8Q7V4_9FIRM</name>
<accession>A0A4U8Q7V4</accession>
<evidence type="ECO:0000256" key="2">
    <source>
        <dbReference type="ARBA" id="ARBA00023125"/>
    </source>
</evidence>
<dbReference type="RefSeq" id="WP_027295082.1">
    <property type="nucleotide sequence ID" value="NZ_CABMJZ010000140.1"/>
</dbReference>
<keyword evidence="6" id="KW-1185">Reference proteome</keyword>
<dbReference type="GO" id="GO:0003677">
    <property type="term" value="F:DNA binding"/>
    <property type="evidence" value="ECO:0007669"/>
    <property type="project" value="UniProtKB-KW"/>
</dbReference>
<evidence type="ECO:0000313" key="5">
    <source>
        <dbReference type="EMBL" id="TLD00203.1"/>
    </source>
</evidence>
<dbReference type="PANTHER" id="PTHR38445:SF10">
    <property type="entry name" value="GNTR-FAMILY TRANSCRIPTIONAL REGULATOR"/>
    <property type="match status" value="1"/>
</dbReference>
<evidence type="ECO:0000259" key="4">
    <source>
        <dbReference type="PROSITE" id="PS50949"/>
    </source>
</evidence>
<proteinExistence type="predicted"/>
<dbReference type="Proteomes" id="UP000306509">
    <property type="component" value="Unassembled WGS sequence"/>
</dbReference>
<dbReference type="GO" id="GO:0003700">
    <property type="term" value="F:DNA-binding transcription factor activity"/>
    <property type="evidence" value="ECO:0007669"/>
    <property type="project" value="InterPro"/>
</dbReference>
<dbReference type="AlphaFoldDB" id="A0A4U8Q7V4"/>
<feature type="domain" description="HTH gntR-type" evidence="4">
    <location>
        <begin position="9"/>
        <end position="77"/>
    </location>
</feature>
<dbReference type="InterPro" id="IPR036390">
    <property type="entry name" value="WH_DNA-bd_sf"/>
</dbReference>
<dbReference type="Pfam" id="PF00392">
    <property type="entry name" value="GntR"/>
    <property type="match status" value="1"/>
</dbReference>
<reference evidence="5 6" key="1">
    <citation type="journal article" date="2019" name="Anaerobe">
        <title>Detection of Robinsoniella peoriensis in multiple bone samples of a trauma patient.</title>
        <authorList>
            <person name="Schrottner P."/>
            <person name="Hartwich K."/>
            <person name="Bunk B."/>
            <person name="Schober I."/>
            <person name="Helbig S."/>
            <person name="Rudolph W.W."/>
            <person name="Gunzer F."/>
        </authorList>
    </citation>
    <scope>NUCLEOTIDE SEQUENCE [LARGE SCALE GENOMIC DNA]</scope>
    <source>
        <strain evidence="5 6">DSM 106044</strain>
    </source>
</reference>
<organism evidence="5 6">
    <name type="scientific">Robinsoniella peoriensis</name>
    <dbReference type="NCBI Taxonomy" id="180332"/>
    <lineage>
        <taxon>Bacteria</taxon>
        <taxon>Bacillati</taxon>
        <taxon>Bacillota</taxon>
        <taxon>Clostridia</taxon>
        <taxon>Lachnospirales</taxon>
        <taxon>Lachnospiraceae</taxon>
        <taxon>Robinsoniella</taxon>
    </lineage>
</organism>
<dbReference type="STRING" id="180332.GCA_000797495_05129"/>
<dbReference type="PANTHER" id="PTHR38445">
    <property type="entry name" value="HTH-TYPE TRANSCRIPTIONAL REPRESSOR YTRA"/>
    <property type="match status" value="1"/>
</dbReference>
<protein>
    <submittedName>
        <fullName evidence="5">HTH-type transcriptional repressor YvoA</fullName>
    </submittedName>
</protein>
<gene>
    <name evidence="5" type="primary">yvoA</name>
    <name evidence="5" type="ORF">DSM106044_02869</name>
</gene>
<dbReference type="InterPro" id="IPR000524">
    <property type="entry name" value="Tscrpt_reg_HTH_GntR"/>
</dbReference>
<sequence length="122" mass="13948">MKLNFEDEKPIFMQIAEGVEDAILTEAFQEEGQIPSITEFSVTYKINPATALKGINMLVEEGIVYKKRGVGMFVAVGAVEKLRQKRKDQFFEHYISGMIEEAKRLNISDEELLGMIERGFRK</sequence>